<reference evidence="3" key="1">
    <citation type="journal article" date="2019" name="Int. J. Syst. Evol. Microbiol.">
        <title>The Global Catalogue of Microorganisms (GCM) 10K type strain sequencing project: providing services to taxonomists for standard genome sequencing and annotation.</title>
        <authorList>
            <consortium name="The Broad Institute Genomics Platform"/>
            <consortium name="The Broad Institute Genome Sequencing Center for Infectious Disease"/>
            <person name="Wu L."/>
            <person name="Ma J."/>
        </authorList>
    </citation>
    <scope>NUCLEOTIDE SEQUENCE [LARGE SCALE GENOMIC DNA]</scope>
    <source>
        <strain evidence="3">CCUG 59685</strain>
    </source>
</reference>
<feature type="domain" description="T6SS Phospholipase effector Tle1-like catalytic" evidence="1">
    <location>
        <begin position="5"/>
        <end position="253"/>
    </location>
</feature>
<name>A0ABW3GKJ9_9PROT</name>
<dbReference type="InterPro" id="IPR018712">
    <property type="entry name" value="Tle1-like_cat"/>
</dbReference>
<dbReference type="PANTHER" id="PTHR33840">
    <property type="match status" value="1"/>
</dbReference>
<protein>
    <submittedName>
        <fullName evidence="2">DUF2235 domain-containing protein</fullName>
    </submittedName>
</protein>
<dbReference type="PANTHER" id="PTHR33840:SF1">
    <property type="entry name" value="TLE1 PHOSPHOLIPASE DOMAIN-CONTAINING PROTEIN"/>
    <property type="match status" value="1"/>
</dbReference>
<accession>A0ABW3GKJ9</accession>
<proteinExistence type="predicted"/>
<gene>
    <name evidence="2" type="ORF">ACFQ1T_12170</name>
</gene>
<dbReference type="Pfam" id="PF09994">
    <property type="entry name" value="T6SS_Tle1-like_cat"/>
    <property type="match status" value="1"/>
</dbReference>
<dbReference type="EMBL" id="JBHTJW010000003">
    <property type="protein sequence ID" value="MFD0930532.1"/>
    <property type="molecule type" value="Genomic_DNA"/>
</dbReference>
<dbReference type="SUPFAM" id="SSF53474">
    <property type="entry name" value="alpha/beta-Hydrolases"/>
    <property type="match status" value="1"/>
</dbReference>
<evidence type="ECO:0000259" key="1">
    <source>
        <dbReference type="Pfam" id="PF09994"/>
    </source>
</evidence>
<evidence type="ECO:0000313" key="2">
    <source>
        <dbReference type="EMBL" id="MFD0930532.1"/>
    </source>
</evidence>
<comment type="caution">
    <text evidence="2">The sequence shown here is derived from an EMBL/GenBank/DDBJ whole genome shotgun (WGS) entry which is preliminary data.</text>
</comment>
<dbReference type="RefSeq" id="WP_379077143.1">
    <property type="nucleotide sequence ID" value="NZ_JBHTJW010000003.1"/>
</dbReference>
<sequence length="364" mass="40023">MKSNKRLIVLFDGTWNDPQDLTNVYQLSTLIEAKDGDIEQRFFYEPGVGTGTGEKLRGGLFGYGLSKNLLKGYDWLVRRYQAGDEIWVFGFSRGAYTARSLVGLIRKCGLLNTSTPDLLARAEALYRDKSAAPESPQCLAFRQTYSQEVRVHFLGIWDTVGALGIPGTMISEQGFYAWHDTELSKIVSYAYHAMAIDEHREAYKVAMWTNAGGQQKPENIAVEQRWFIGAHANVGGGYGHDPLATIALGWMLDKARAAGLKLKPFSVAPNACLSSPTDAYKAFAYGLYALFKGLFSKGDGRFYRPYRGSPVTPSPDLANALQALPVTAVNVTLDSSVAEKWLAQADYRPPTLLNAGIVPTQAAR</sequence>
<dbReference type="Proteomes" id="UP001597106">
    <property type="component" value="Unassembled WGS sequence"/>
</dbReference>
<keyword evidence="3" id="KW-1185">Reference proteome</keyword>
<evidence type="ECO:0000313" key="3">
    <source>
        <dbReference type="Proteomes" id="UP001597106"/>
    </source>
</evidence>
<dbReference type="InterPro" id="IPR029058">
    <property type="entry name" value="AB_hydrolase_fold"/>
</dbReference>
<organism evidence="2 3">
    <name type="scientific">Methylophilus glucosoxydans</name>
    <dbReference type="NCBI Taxonomy" id="752553"/>
    <lineage>
        <taxon>Bacteria</taxon>
        <taxon>Pseudomonadati</taxon>
        <taxon>Pseudomonadota</taxon>
        <taxon>Betaproteobacteria</taxon>
        <taxon>Nitrosomonadales</taxon>
        <taxon>Methylophilaceae</taxon>
        <taxon>Methylophilus</taxon>
    </lineage>
</organism>